<dbReference type="Proteomes" id="UP001497512">
    <property type="component" value="Chromosome 18"/>
</dbReference>
<feature type="domain" description="PPIase cyclophilin-type" evidence="6">
    <location>
        <begin position="302"/>
        <end position="425"/>
    </location>
</feature>
<protein>
    <recommendedName>
        <fullName evidence="1">peptidylprolyl isomerase</fullName>
        <ecNumber evidence="1">5.2.1.8</ecNumber>
    </recommendedName>
</protein>
<feature type="compositionally biased region" description="Polar residues" evidence="5">
    <location>
        <begin position="483"/>
        <end position="493"/>
    </location>
</feature>
<gene>
    <name evidence="8" type="ORF">CSSPTR1EN2_LOCUS10332</name>
</gene>
<sequence length="649" mass="71226">MLLVLQPRVCSSLAAASASSMQCNTSSARHQYAGSSLRFSKKSKTNNCSRGTSESKLSGSQKLPADSRSTTLVSSELSKDDDVGAIQSLKKTLRNCAFCLAVAAAIALPNLLPNPSILAAEWVAAIADNVGVNINAGSPSKDDAEGLLRSALPIHNKPIREIQTVLERTYGDLAVTTDDVKTIPGTIEKTMRHAAEVLEQSKEEILADISEGKTEKGQQLLNRLAQSLQDFQIIVENDKEINTVHQKHKELLHIVSNIEEMMVKEFPFEVPEEFASKPLLKGRATIEIKVRLKDNPNVKTASLKAVLDGYSAPVTAGNFLDLVERHFYDGMEIQKADGFVVQTGDPDGPSEGFVDPSTGRLRTIPLEIMVNGDEHPIYNATLEELGRETEQTKLPMKSCCPLLMARTEAEKNSASSQIIFLLNEAGANEALKSNTLVEESNSKESELDDKNLKDTSYLQVTELKETVPRKTNEVKKGMDLDNGNVNGHMSNGTIPMEIPVESKRKWAELETSSLNQSASSPIEQKESELNALLNETDKMNVDLMEVTSEDSKLKGSKHEENLPVREAELKEHSAANETTDHEKEIELKESIANEREFMHNNLNIKDGCNSVFGYVTENEGLLADLKVGDVIESIRVTSGLENLANPSYR</sequence>
<dbReference type="Gene3D" id="1.20.120.290">
    <property type="entry name" value="Oxygen-evolving enhancer protein 3 (PsbQ), four-helix up-down bundle"/>
    <property type="match status" value="1"/>
</dbReference>
<evidence type="ECO:0000256" key="5">
    <source>
        <dbReference type="SAM" id="MobiDB-lite"/>
    </source>
</evidence>
<evidence type="ECO:0000256" key="2">
    <source>
        <dbReference type="ARBA" id="ARBA00023078"/>
    </source>
</evidence>
<evidence type="ECO:0000259" key="6">
    <source>
        <dbReference type="Pfam" id="PF00160"/>
    </source>
</evidence>
<evidence type="ECO:0000256" key="3">
    <source>
        <dbReference type="ARBA" id="ARBA00023110"/>
    </source>
</evidence>
<dbReference type="SUPFAM" id="SSF50891">
    <property type="entry name" value="Cyclophilin-like"/>
    <property type="match status" value="1"/>
</dbReference>
<dbReference type="InterPro" id="IPR048563">
    <property type="entry name" value="CYP38_PsbQ-like"/>
</dbReference>
<dbReference type="PANTHER" id="PTHR43246">
    <property type="entry name" value="PEPTIDYL-PROLYL CIS-TRANS ISOMERASE CYP38, CHLOROPLASTIC"/>
    <property type="match status" value="1"/>
</dbReference>
<evidence type="ECO:0000256" key="1">
    <source>
        <dbReference type="ARBA" id="ARBA00013194"/>
    </source>
</evidence>
<organism evidence="8 9">
    <name type="scientific">Sphagnum troendelagicum</name>
    <dbReference type="NCBI Taxonomy" id="128251"/>
    <lineage>
        <taxon>Eukaryota</taxon>
        <taxon>Viridiplantae</taxon>
        <taxon>Streptophyta</taxon>
        <taxon>Embryophyta</taxon>
        <taxon>Bryophyta</taxon>
        <taxon>Sphagnophytina</taxon>
        <taxon>Sphagnopsida</taxon>
        <taxon>Sphagnales</taxon>
        <taxon>Sphagnaceae</taxon>
        <taxon>Sphagnum</taxon>
    </lineage>
</organism>
<dbReference type="EMBL" id="OZ019910">
    <property type="protein sequence ID" value="CAK9210783.1"/>
    <property type="molecule type" value="Genomic_DNA"/>
</dbReference>
<dbReference type="Gene3D" id="2.40.100.10">
    <property type="entry name" value="Cyclophilin-like"/>
    <property type="match status" value="1"/>
</dbReference>
<evidence type="ECO:0000313" key="9">
    <source>
        <dbReference type="Proteomes" id="UP001497512"/>
    </source>
</evidence>
<dbReference type="InterPro" id="IPR044665">
    <property type="entry name" value="E_coli_cyclophilin_A-like"/>
</dbReference>
<dbReference type="InterPro" id="IPR029000">
    <property type="entry name" value="Cyclophilin-like_dom_sf"/>
</dbReference>
<feature type="compositionally biased region" description="Polar residues" evidence="5">
    <location>
        <begin position="45"/>
        <end position="68"/>
    </location>
</feature>
<keyword evidence="4" id="KW-0413">Isomerase</keyword>
<feature type="domain" description="Peptidyl-prolyl cis-trans isomerase CYP38-like PsbQ-like" evidence="7">
    <location>
        <begin position="143"/>
        <end position="263"/>
    </location>
</feature>
<dbReference type="InterPro" id="IPR002130">
    <property type="entry name" value="Cyclophilin-type_PPIase_dom"/>
</dbReference>
<name>A0ABP0U2N8_9BRYO</name>
<keyword evidence="2" id="KW-0793">Thylakoid</keyword>
<reference evidence="8" key="1">
    <citation type="submission" date="2024-02" db="EMBL/GenBank/DDBJ databases">
        <authorList>
            <consortium name="ELIXIR-Norway"/>
            <consortium name="Elixir Norway"/>
        </authorList>
    </citation>
    <scope>NUCLEOTIDE SEQUENCE</scope>
</reference>
<proteinExistence type="predicted"/>
<evidence type="ECO:0000256" key="4">
    <source>
        <dbReference type="ARBA" id="ARBA00023235"/>
    </source>
</evidence>
<dbReference type="InterPro" id="IPR023222">
    <property type="entry name" value="PsbQ-like_dom_sf"/>
</dbReference>
<evidence type="ECO:0000313" key="8">
    <source>
        <dbReference type="EMBL" id="CAK9210783.1"/>
    </source>
</evidence>
<evidence type="ECO:0000259" key="7">
    <source>
        <dbReference type="Pfam" id="PF21329"/>
    </source>
</evidence>
<dbReference type="Pfam" id="PF21329">
    <property type="entry name" value="CYP38_PsbQ-like"/>
    <property type="match status" value="1"/>
</dbReference>
<feature type="region of interest" description="Disordered" evidence="5">
    <location>
        <begin position="41"/>
        <end position="68"/>
    </location>
</feature>
<dbReference type="Pfam" id="PF00160">
    <property type="entry name" value="Pro_isomerase"/>
    <property type="match status" value="1"/>
</dbReference>
<feature type="region of interest" description="Disordered" evidence="5">
    <location>
        <begin position="475"/>
        <end position="494"/>
    </location>
</feature>
<accession>A0ABP0U2N8</accession>
<keyword evidence="9" id="KW-1185">Reference proteome</keyword>
<keyword evidence="3" id="KW-0697">Rotamase</keyword>
<dbReference type="EC" id="5.2.1.8" evidence="1"/>